<dbReference type="EMBL" id="QFYS01000009">
    <property type="protein sequence ID" value="RAK63076.1"/>
    <property type="molecule type" value="Genomic_DNA"/>
</dbReference>
<evidence type="ECO:0000256" key="3">
    <source>
        <dbReference type="ARBA" id="ARBA00023125"/>
    </source>
</evidence>
<dbReference type="SUPFAM" id="SSF46785">
    <property type="entry name" value="Winged helix' DNA-binding domain"/>
    <property type="match status" value="1"/>
</dbReference>
<name>A0A328BB75_9CAUL</name>
<dbReference type="AlphaFoldDB" id="A0A328BB75"/>
<comment type="caution">
    <text evidence="6">The sequence shown here is derived from an EMBL/GenBank/DDBJ whole genome shotgun (WGS) entry which is preliminary data.</text>
</comment>
<dbReference type="PROSITE" id="PS50931">
    <property type="entry name" value="HTH_LYSR"/>
    <property type="match status" value="1"/>
</dbReference>
<dbReference type="OrthoDB" id="9807765at2"/>
<dbReference type="CDD" id="cd08432">
    <property type="entry name" value="PBP2_GcdR_TrpI_HvrB_AmpR_like"/>
    <property type="match status" value="1"/>
</dbReference>
<dbReference type="GO" id="GO:0006351">
    <property type="term" value="P:DNA-templated transcription"/>
    <property type="evidence" value="ECO:0007669"/>
    <property type="project" value="TreeGrafter"/>
</dbReference>
<dbReference type="Pfam" id="PF03466">
    <property type="entry name" value="LysR_substrate"/>
    <property type="match status" value="1"/>
</dbReference>
<dbReference type="SUPFAM" id="SSF53850">
    <property type="entry name" value="Periplasmic binding protein-like II"/>
    <property type="match status" value="1"/>
</dbReference>
<accession>A0A328BB75</accession>
<dbReference type="GO" id="GO:0003700">
    <property type="term" value="F:DNA-binding transcription factor activity"/>
    <property type="evidence" value="ECO:0007669"/>
    <property type="project" value="InterPro"/>
</dbReference>
<dbReference type="FunFam" id="1.10.10.10:FF:000038">
    <property type="entry name" value="Glycine cleavage system transcriptional activator"/>
    <property type="match status" value="1"/>
</dbReference>
<evidence type="ECO:0000313" key="7">
    <source>
        <dbReference type="Proteomes" id="UP000249524"/>
    </source>
</evidence>
<evidence type="ECO:0000259" key="5">
    <source>
        <dbReference type="PROSITE" id="PS50931"/>
    </source>
</evidence>
<proteinExistence type="inferred from homology"/>
<evidence type="ECO:0000256" key="1">
    <source>
        <dbReference type="ARBA" id="ARBA00009437"/>
    </source>
</evidence>
<gene>
    <name evidence="6" type="ORF">DJ019_17565</name>
</gene>
<evidence type="ECO:0000256" key="4">
    <source>
        <dbReference type="ARBA" id="ARBA00023163"/>
    </source>
</evidence>
<dbReference type="GO" id="GO:0043565">
    <property type="term" value="F:sequence-specific DNA binding"/>
    <property type="evidence" value="ECO:0007669"/>
    <property type="project" value="TreeGrafter"/>
</dbReference>
<dbReference type="InterPro" id="IPR000847">
    <property type="entry name" value="LysR_HTH_N"/>
</dbReference>
<feature type="domain" description="HTH lysR-type" evidence="5">
    <location>
        <begin position="12"/>
        <end position="69"/>
    </location>
</feature>
<keyword evidence="7" id="KW-1185">Reference proteome</keyword>
<dbReference type="Gene3D" id="3.40.190.10">
    <property type="entry name" value="Periplasmic binding protein-like II"/>
    <property type="match status" value="2"/>
</dbReference>
<dbReference type="InterPro" id="IPR058163">
    <property type="entry name" value="LysR-type_TF_proteobact-type"/>
</dbReference>
<dbReference type="Pfam" id="PF00126">
    <property type="entry name" value="HTH_1"/>
    <property type="match status" value="1"/>
</dbReference>
<dbReference type="InterPro" id="IPR036390">
    <property type="entry name" value="WH_DNA-bd_sf"/>
</dbReference>
<reference evidence="6 7" key="1">
    <citation type="submission" date="2018-05" db="EMBL/GenBank/DDBJ databases">
        <authorList>
            <person name="Lanie J.A."/>
            <person name="Ng W.-L."/>
            <person name="Kazmierczak K.M."/>
            <person name="Andrzejewski T.M."/>
            <person name="Davidsen T.M."/>
            <person name="Wayne K.J."/>
            <person name="Tettelin H."/>
            <person name="Glass J.I."/>
            <person name="Rusch D."/>
            <person name="Podicherti R."/>
            <person name="Tsui H.-C.T."/>
            <person name="Winkler M.E."/>
        </authorList>
    </citation>
    <scope>NUCLEOTIDE SEQUENCE [LARGE SCALE GENOMIC DNA]</scope>
    <source>
        <strain evidence="6 7">BUT-10</strain>
    </source>
</reference>
<organism evidence="6 7">
    <name type="scientific">Phenylobacterium kunshanense</name>
    <dbReference type="NCBI Taxonomy" id="1445034"/>
    <lineage>
        <taxon>Bacteria</taxon>
        <taxon>Pseudomonadati</taxon>
        <taxon>Pseudomonadota</taxon>
        <taxon>Alphaproteobacteria</taxon>
        <taxon>Caulobacterales</taxon>
        <taxon>Caulobacteraceae</taxon>
        <taxon>Phenylobacterium</taxon>
    </lineage>
</organism>
<evidence type="ECO:0000256" key="2">
    <source>
        <dbReference type="ARBA" id="ARBA00023015"/>
    </source>
</evidence>
<keyword evidence="3" id="KW-0238">DNA-binding</keyword>
<dbReference type="FunFam" id="3.40.190.10:FF:000017">
    <property type="entry name" value="Glycine cleavage system transcriptional activator"/>
    <property type="match status" value="1"/>
</dbReference>
<keyword evidence="4" id="KW-0804">Transcription</keyword>
<dbReference type="PANTHER" id="PTHR30537:SF26">
    <property type="entry name" value="GLYCINE CLEAVAGE SYSTEM TRANSCRIPTIONAL ACTIVATOR"/>
    <property type="match status" value="1"/>
</dbReference>
<dbReference type="Proteomes" id="UP000249524">
    <property type="component" value="Unassembled WGS sequence"/>
</dbReference>
<dbReference type="NCBIfam" id="NF008352">
    <property type="entry name" value="PRK11139.1"/>
    <property type="match status" value="1"/>
</dbReference>
<comment type="similarity">
    <text evidence="1">Belongs to the LysR transcriptional regulatory family.</text>
</comment>
<sequence>MEQRNNQRRRLPPLNALRAFEAAARHLNFSRAADELSVTPGAVSQQIQNLEDYVGAALFKRTPKGLLLTDAAQTALPALREAFDRLAEAASLLTAAVDGRRLTITAPPSFAAKWLVPRLGAFERAHPQVDVWLSAGMELVDLTAGEVDLAIRYGGGRYPGLEVKRLVSESVVPVLSPDLLKEIPLEKPEDLAGHVLLHDGSPEIDDSCPDWPMWLAARGLRGIDGHRGPRFNQSSLVIEAAANGRGVALAKRTLAQADLDAGRLVAPLQMAQAVDFAYYLVHPKAKGRLPQVKAFIGWIEAEALAHEEALRAIDNGAGI</sequence>
<evidence type="ECO:0000313" key="6">
    <source>
        <dbReference type="EMBL" id="RAK63076.1"/>
    </source>
</evidence>
<keyword evidence="2" id="KW-0805">Transcription regulation</keyword>
<dbReference type="InterPro" id="IPR036388">
    <property type="entry name" value="WH-like_DNA-bd_sf"/>
</dbReference>
<dbReference type="PRINTS" id="PR00039">
    <property type="entry name" value="HTHLYSR"/>
</dbReference>
<dbReference type="RefSeq" id="WP_111277456.1">
    <property type="nucleotide sequence ID" value="NZ_QFYS01000009.1"/>
</dbReference>
<protein>
    <submittedName>
        <fullName evidence="6">LysR family transcriptional regulator</fullName>
    </submittedName>
</protein>
<dbReference type="Gene3D" id="1.10.10.10">
    <property type="entry name" value="Winged helix-like DNA-binding domain superfamily/Winged helix DNA-binding domain"/>
    <property type="match status" value="1"/>
</dbReference>
<dbReference type="PANTHER" id="PTHR30537">
    <property type="entry name" value="HTH-TYPE TRANSCRIPTIONAL REGULATOR"/>
    <property type="match status" value="1"/>
</dbReference>
<dbReference type="InterPro" id="IPR005119">
    <property type="entry name" value="LysR_subst-bd"/>
</dbReference>